<keyword evidence="3" id="KW-0813">Transport</keyword>
<dbReference type="InterPro" id="IPR036259">
    <property type="entry name" value="MFS_trans_sf"/>
</dbReference>
<dbReference type="InterPro" id="IPR020846">
    <property type="entry name" value="MFS_dom"/>
</dbReference>
<dbReference type="OrthoDB" id="413079at2759"/>
<feature type="transmembrane region" description="Helical" evidence="7">
    <location>
        <begin position="101"/>
        <end position="122"/>
    </location>
</feature>
<dbReference type="FunFam" id="1.20.1250.20:FF:000308">
    <property type="entry name" value="MFS efflux transporter"/>
    <property type="match status" value="1"/>
</dbReference>
<feature type="transmembrane region" description="Helical" evidence="7">
    <location>
        <begin position="417"/>
        <end position="439"/>
    </location>
</feature>
<evidence type="ECO:0000256" key="6">
    <source>
        <dbReference type="ARBA" id="ARBA00023136"/>
    </source>
</evidence>
<proteinExistence type="inferred from homology"/>
<feature type="domain" description="Major facilitator superfamily (MFS) profile" evidence="8">
    <location>
        <begin position="97"/>
        <end position="507"/>
    </location>
</feature>
<dbReference type="InterPro" id="IPR051788">
    <property type="entry name" value="MFS_Transporter"/>
</dbReference>
<reference evidence="10" key="2">
    <citation type="journal article" date="2010" name="Genome Res.">
        <title>Population genomic sequencing of Coccidioides fungi reveals recent hybridization and transposon control.</title>
        <authorList>
            <person name="Neafsey D.E."/>
            <person name="Barker B.M."/>
            <person name="Sharpton T.J."/>
            <person name="Stajich J.E."/>
            <person name="Park D.J."/>
            <person name="Whiston E."/>
            <person name="Hung C.-Y."/>
            <person name="McMahan C."/>
            <person name="White J."/>
            <person name="Sykes S."/>
            <person name="Heiman D."/>
            <person name="Young S."/>
            <person name="Zeng Q."/>
            <person name="Abouelleil A."/>
            <person name="Aftuck L."/>
            <person name="Bessette D."/>
            <person name="Brown A."/>
            <person name="FitzGerald M."/>
            <person name="Lui A."/>
            <person name="Macdonald J.P."/>
            <person name="Priest M."/>
            <person name="Orbach M.J."/>
            <person name="Galgiani J.N."/>
            <person name="Kirkland T.N."/>
            <person name="Cole G.T."/>
            <person name="Birren B.W."/>
            <person name="Henn M.R."/>
            <person name="Taylor J.W."/>
            <person name="Rounsley S.D."/>
        </authorList>
    </citation>
    <scope>GENOME REANNOTATION</scope>
    <source>
        <strain evidence="10">RS</strain>
    </source>
</reference>
<comment type="similarity">
    <text evidence="2">Belongs to the major facilitator superfamily.</text>
</comment>
<dbReference type="PROSITE" id="PS50850">
    <property type="entry name" value="MFS"/>
    <property type="match status" value="1"/>
</dbReference>
<keyword evidence="5 7" id="KW-1133">Transmembrane helix</keyword>
<evidence type="ECO:0000256" key="2">
    <source>
        <dbReference type="ARBA" id="ARBA00008335"/>
    </source>
</evidence>
<dbReference type="GO" id="GO:0012505">
    <property type="term" value="C:endomembrane system"/>
    <property type="evidence" value="ECO:0007669"/>
    <property type="project" value="UniProtKB-SubCell"/>
</dbReference>
<dbReference type="SUPFAM" id="SSF103473">
    <property type="entry name" value="MFS general substrate transporter"/>
    <property type="match status" value="1"/>
</dbReference>
<feature type="transmembrane region" description="Helical" evidence="7">
    <location>
        <begin position="172"/>
        <end position="196"/>
    </location>
</feature>
<gene>
    <name evidence="9" type="ORF">CIMG_09169</name>
</gene>
<dbReference type="GO" id="GO:0016020">
    <property type="term" value="C:membrane"/>
    <property type="evidence" value="ECO:0007669"/>
    <property type="project" value="TreeGrafter"/>
</dbReference>
<protein>
    <submittedName>
        <fullName evidence="9">MFS transporter</fullName>
    </submittedName>
</protein>
<feature type="transmembrane region" description="Helical" evidence="7">
    <location>
        <begin position="451"/>
        <end position="475"/>
    </location>
</feature>
<keyword evidence="10" id="KW-1185">Reference proteome</keyword>
<evidence type="ECO:0000313" key="10">
    <source>
        <dbReference type="Proteomes" id="UP000001261"/>
    </source>
</evidence>
<evidence type="ECO:0000256" key="5">
    <source>
        <dbReference type="ARBA" id="ARBA00022989"/>
    </source>
</evidence>
<dbReference type="Gene3D" id="1.20.1250.20">
    <property type="entry name" value="MFS general substrate transporter like domains"/>
    <property type="match status" value="2"/>
</dbReference>
<evidence type="ECO:0000256" key="4">
    <source>
        <dbReference type="ARBA" id="ARBA00022692"/>
    </source>
</evidence>
<feature type="transmembrane region" description="Helical" evidence="7">
    <location>
        <begin position="481"/>
        <end position="500"/>
    </location>
</feature>
<dbReference type="InterPro" id="IPR011701">
    <property type="entry name" value="MFS"/>
</dbReference>
<evidence type="ECO:0000256" key="1">
    <source>
        <dbReference type="ARBA" id="ARBA00004127"/>
    </source>
</evidence>
<dbReference type="Proteomes" id="UP000001261">
    <property type="component" value="Unassembled WGS sequence"/>
</dbReference>
<dbReference type="RefSeq" id="XP_001239548.2">
    <property type="nucleotide sequence ID" value="XM_001239547.2"/>
</dbReference>
<accession>A0A0E1S0A1</accession>
<dbReference type="GeneID" id="4558283"/>
<feature type="transmembrane region" description="Helical" evidence="7">
    <location>
        <begin position="251"/>
        <end position="273"/>
    </location>
</feature>
<keyword evidence="6 7" id="KW-0472">Membrane</keyword>
<keyword evidence="4 7" id="KW-0812">Transmembrane</keyword>
<evidence type="ECO:0000313" key="9">
    <source>
        <dbReference type="EMBL" id="EAS27965.2"/>
    </source>
</evidence>
<evidence type="ECO:0000256" key="3">
    <source>
        <dbReference type="ARBA" id="ARBA00022448"/>
    </source>
</evidence>
<sequence>MRLSTVSFLVCSKSFVFFRQLKKCCILDLLKVPTAMELQAIHQGPSRAGTMPNVNAIESEPKAPSDNPTLSVEDLAAPPTAATIQPTWKHPKTNIWRFISCNYSFIILGANDAAYGAIIPYLESYYNVSYTVVSLVFLSPIVGYVTSASINNMIHMKLGQRGVAMLSPGAHLAAYIIICVHPPFPVLVIAFILAGFGNGLADAAWNAWVGGMANANELLGILHAFYGLGATLSPTVATSLITKAHWEWFQFYYLIVGAAILELVFMTATFWTATATKYCADNPPAAIPEFDITAHAPESTKKLSVILNRIFGGSRTAEALKNRVTWVCSIFISIYAGAEVGLGGWIVTFMINIRHGSAFASGMSATGFWLGLTVGRVILGFVTPRVFRSEKHAVIVYLLCTIVLELLFWLVPQFYVSAVMVSFVGFFLGPLFPIAIVAATKLLPKHIHVSAIGFAAAIGASGSTAFPFAVGAIAQEKGVQILQPFILGILVACLGIWLFLPSLSKKRQ</sequence>
<dbReference type="GO" id="GO:0022857">
    <property type="term" value="F:transmembrane transporter activity"/>
    <property type="evidence" value="ECO:0007669"/>
    <property type="project" value="InterPro"/>
</dbReference>
<feature type="transmembrane region" description="Helical" evidence="7">
    <location>
        <begin position="128"/>
        <end position="151"/>
    </location>
</feature>
<organism evidence="9 10">
    <name type="scientific">Coccidioides immitis (strain RS)</name>
    <name type="common">Valley fever fungus</name>
    <dbReference type="NCBI Taxonomy" id="246410"/>
    <lineage>
        <taxon>Eukaryota</taxon>
        <taxon>Fungi</taxon>
        <taxon>Dikarya</taxon>
        <taxon>Ascomycota</taxon>
        <taxon>Pezizomycotina</taxon>
        <taxon>Eurotiomycetes</taxon>
        <taxon>Eurotiomycetidae</taxon>
        <taxon>Onygenales</taxon>
        <taxon>Onygenaceae</taxon>
        <taxon>Coccidioides</taxon>
    </lineage>
</organism>
<feature type="transmembrane region" description="Helical" evidence="7">
    <location>
        <begin position="324"/>
        <end position="347"/>
    </location>
</feature>
<dbReference type="FunCoup" id="A0A0E1S0A1">
    <property type="interactions" value="18"/>
</dbReference>
<feature type="transmembrane region" description="Helical" evidence="7">
    <location>
        <begin position="359"/>
        <end position="382"/>
    </location>
</feature>
<feature type="transmembrane region" description="Helical" evidence="7">
    <location>
        <begin position="394"/>
        <end position="411"/>
    </location>
</feature>
<dbReference type="AlphaFoldDB" id="A0A0E1S0A1"/>
<dbReference type="OMA" id="QANLGWY"/>
<dbReference type="FunFam" id="1.20.1250.20:FF:000286">
    <property type="entry name" value="MFS efflux transporter"/>
    <property type="match status" value="1"/>
</dbReference>
<dbReference type="KEGG" id="cim:CIMG_09169"/>
<dbReference type="PANTHER" id="PTHR23514:SF3">
    <property type="entry name" value="BYPASS OF STOP CODON PROTEIN 6"/>
    <property type="match status" value="1"/>
</dbReference>
<dbReference type="EMBL" id="GG704915">
    <property type="protein sequence ID" value="EAS27965.2"/>
    <property type="molecule type" value="Genomic_DNA"/>
</dbReference>
<name>A0A0E1S0A1_COCIM</name>
<evidence type="ECO:0000256" key="7">
    <source>
        <dbReference type="SAM" id="Phobius"/>
    </source>
</evidence>
<dbReference type="InParanoid" id="A0A0E1S0A1"/>
<evidence type="ECO:0000259" key="8">
    <source>
        <dbReference type="PROSITE" id="PS50850"/>
    </source>
</evidence>
<dbReference type="PANTHER" id="PTHR23514">
    <property type="entry name" value="BYPASS OF STOP CODON PROTEIN 6"/>
    <property type="match status" value="1"/>
</dbReference>
<reference evidence="10" key="1">
    <citation type="journal article" date="2009" name="Genome Res.">
        <title>Comparative genomic analyses of the human fungal pathogens Coccidioides and their relatives.</title>
        <authorList>
            <person name="Sharpton T.J."/>
            <person name="Stajich J.E."/>
            <person name="Rounsley S.D."/>
            <person name="Gardner M.J."/>
            <person name="Wortman J.R."/>
            <person name="Jordar V.S."/>
            <person name="Maiti R."/>
            <person name="Kodira C.D."/>
            <person name="Neafsey D.E."/>
            <person name="Zeng Q."/>
            <person name="Hung C.-Y."/>
            <person name="McMahan C."/>
            <person name="Muszewska A."/>
            <person name="Grynberg M."/>
            <person name="Mandel M.A."/>
            <person name="Kellner E.M."/>
            <person name="Barker B.M."/>
            <person name="Galgiani J.N."/>
            <person name="Orbach M.J."/>
            <person name="Kirkland T.N."/>
            <person name="Cole G.T."/>
            <person name="Henn M.R."/>
            <person name="Birren B.W."/>
            <person name="Taylor J.W."/>
        </authorList>
    </citation>
    <scope>NUCLEOTIDE SEQUENCE [LARGE SCALE GENOMIC DNA]</scope>
    <source>
        <strain evidence="10">RS</strain>
    </source>
</reference>
<comment type="subcellular location">
    <subcellularLocation>
        <location evidence="1">Endomembrane system</location>
        <topology evidence="1">Multi-pass membrane protein</topology>
    </subcellularLocation>
</comment>
<dbReference type="VEuPathDB" id="FungiDB:CIMG_09169"/>
<dbReference type="Pfam" id="PF07690">
    <property type="entry name" value="MFS_1"/>
    <property type="match status" value="1"/>
</dbReference>